<dbReference type="RefSeq" id="WP_255910352.1">
    <property type="nucleotide sequence ID" value="NZ_JANFQO010000001.1"/>
</dbReference>
<dbReference type="Gene3D" id="1.10.10.10">
    <property type="entry name" value="Winged helix-like DNA-binding domain superfamily/Winged helix DNA-binding domain"/>
    <property type="match status" value="1"/>
</dbReference>
<dbReference type="InterPro" id="IPR011990">
    <property type="entry name" value="TPR-like_helical_dom_sf"/>
</dbReference>
<evidence type="ECO:0000256" key="1">
    <source>
        <dbReference type="ARBA" id="ARBA00023125"/>
    </source>
</evidence>
<keyword evidence="1 2" id="KW-0238">DNA-binding</keyword>
<name>A0ABT1QLJ5_9GAMM</name>
<dbReference type="SUPFAM" id="SSF46894">
    <property type="entry name" value="C-terminal effector domain of the bipartite response regulators"/>
    <property type="match status" value="1"/>
</dbReference>
<dbReference type="CDD" id="cd00383">
    <property type="entry name" value="trans_reg_C"/>
    <property type="match status" value="1"/>
</dbReference>
<feature type="domain" description="OmpR/PhoB-type" evidence="4">
    <location>
        <begin position="13"/>
        <end position="109"/>
    </location>
</feature>
<dbReference type="InterPro" id="IPR016032">
    <property type="entry name" value="Sig_transdc_resp-reg_C-effctor"/>
</dbReference>
<dbReference type="PROSITE" id="PS51755">
    <property type="entry name" value="OMPR_PHOB"/>
    <property type="match status" value="1"/>
</dbReference>
<dbReference type="Gene3D" id="1.25.40.10">
    <property type="entry name" value="Tetratricopeptide repeat domain"/>
    <property type="match status" value="2"/>
</dbReference>
<protein>
    <submittedName>
        <fullName evidence="5">Winged helix-turn-helix domain-containing protein</fullName>
    </submittedName>
</protein>
<organism evidence="5 6">
    <name type="scientific">Tahibacter harae</name>
    <dbReference type="NCBI Taxonomy" id="2963937"/>
    <lineage>
        <taxon>Bacteria</taxon>
        <taxon>Pseudomonadati</taxon>
        <taxon>Pseudomonadota</taxon>
        <taxon>Gammaproteobacteria</taxon>
        <taxon>Lysobacterales</taxon>
        <taxon>Rhodanobacteraceae</taxon>
        <taxon>Tahibacter</taxon>
    </lineage>
</organism>
<keyword evidence="3" id="KW-0472">Membrane</keyword>
<feature type="transmembrane region" description="Helical" evidence="3">
    <location>
        <begin position="145"/>
        <end position="166"/>
    </location>
</feature>
<accession>A0ABT1QLJ5</accession>
<dbReference type="InterPro" id="IPR001867">
    <property type="entry name" value="OmpR/PhoB-type_DNA-bd"/>
</dbReference>
<dbReference type="InterPro" id="IPR036388">
    <property type="entry name" value="WH-like_DNA-bd_sf"/>
</dbReference>
<feature type="DNA-binding region" description="OmpR/PhoB-type" evidence="2">
    <location>
        <begin position="13"/>
        <end position="109"/>
    </location>
</feature>
<evidence type="ECO:0000256" key="2">
    <source>
        <dbReference type="PROSITE-ProRule" id="PRU01091"/>
    </source>
</evidence>
<keyword evidence="3" id="KW-0812">Transmembrane</keyword>
<evidence type="ECO:0000313" key="6">
    <source>
        <dbReference type="Proteomes" id="UP001165498"/>
    </source>
</evidence>
<dbReference type="SMART" id="SM00862">
    <property type="entry name" value="Trans_reg_C"/>
    <property type="match status" value="1"/>
</dbReference>
<proteinExistence type="predicted"/>
<reference evidence="5" key="1">
    <citation type="submission" date="2022-07" db="EMBL/GenBank/DDBJ databases">
        <title>Tahibacter sp., a new gammaproteobacterium isolated from the silt sample collected at pig farm.</title>
        <authorList>
            <person name="Chen H."/>
        </authorList>
    </citation>
    <scope>NUCLEOTIDE SEQUENCE</scope>
    <source>
        <strain evidence="5">P2K</strain>
    </source>
</reference>
<comment type="caution">
    <text evidence="5">The sequence shown here is derived from an EMBL/GenBank/DDBJ whole genome shotgun (WGS) entry which is preliminary data.</text>
</comment>
<evidence type="ECO:0000256" key="3">
    <source>
        <dbReference type="SAM" id="Phobius"/>
    </source>
</evidence>
<evidence type="ECO:0000313" key="5">
    <source>
        <dbReference type="EMBL" id="MCQ4163297.1"/>
    </source>
</evidence>
<gene>
    <name evidence="5" type="ORF">NM961_01110</name>
</gene>
<dbReference type="Proteomes" id="UP001165498">
    <property type="component" value="Unassembled WGS sequence"/>
</dbReference>
<keyword evidence="6" id="KW-1185">Reference proteome</keyword>
<sequence length="927" mass="101605">MSEGFSQLWPANTHRLRLGEIEIDLRFRSIHRLGSVHELNQRCFDLLQLFLSEPGVVHSREEIFRRVWPGVVVEDANITTSIWVLRKALGEGAKRWIRTVPKQGYVFDPPGPPEPVLPVETAARPESAAAAVASAPPPRLRRRPWFIGIAAGALCLLLLGFLHAGVERAPRGRIVLVTQPDAALSSEARWPLELMHGWLDWQLRSVSDRVVVGRDNREEDGKEELIVLLSVEMPADSRGDWQVRANFHGAGYENDIVRRTAPDKLVETIGQVSHAVLQRLVPQALDQAAPVLKLDAASAAELVRGTTAEQRRRWNDAVASYRKVLLNAPEFGFARLRLAQCLAELGQSNAAKAELAQARSWMEQLPAALQPPLRAQALAIRQEYVAAAAAFGALWKNSAGERTDFRLAEASNLRKAGRSRDAQERLAQLEPRSPAQAVPWLLERAEIQLANRDQALAQAAAGSAMEVARNLGWDRERAQAALLLADVLGAAGRPVADSLFEDAAAAFTLAGDRLGVLRTQVYRELRGDADSLAAGSHLDELLVEARAAGNVAVEVDTLRRAGQFHFRHGDARLARERFEQARAVAAAAGDAYQQRAVEVLLLRQDGYRNELAAMQRRIDALGAEPLQGAMAYWVGMLSLRLQTRRGQYEAGLATLQRTEDQLRAGETRSLPQIAAGLACQRGTIYVYQGRLADAHTAFQACQAPEFPYFARYARIGQVVLDMLGGDKEAARRQLQVLRAEVESEPVQPERWVLSTNLARAYSTLGDQDAARSLLEPLMPAIVNSGYAAVELDARTSLAEIALASGELSEAEHQARAAAALLPADDWFASTRLRYVGVVLDYAHGRREQAGRALGAIHEEARKRGDVLAELYAHSLADELLATAICPAERRSTLLLHSGMSGASYAWMLPRHLLGDAAVASVHKLVPP</sequence>
<dbReference type="SUPFAM" id="SSF48452">
    <property type="entry name" value="TPR-like"/>
    <property type="match status" value="2"/>
</dbReference>
<dbReference type="Pfam" id="PF00486">
    <property type="entry name" value="Trans_reg_C"/>
    <property type="match status" value="1"/>
</dbReference>
<keyword evidence="3" id="KW-1133">Transmembrane helix</keyword>
<evidence type="ECO:0000259" key="4">
    <source>
        <dbReference type="PROSITE" id="PS51755"/>
    </source>
</evidence>
<dbReference type="EMBL" id="JANFQO010000001">
    <property type="protein sequence ID" value="MCQ4163297.1"/>
    <property type="molecule type" value="Genomic_DNA"/>
</dbReference>